<dbReference type="Proteomes" id="UP000715965">
    <property type="component" value="Unassembled WGS sequence"/>
</dbReference>
<dbReference type="PROSITE" id="PS51257">
    <property type="entry name" value="PROKAR_LIPOPROTEIN"/>
    <property type="match status" value="1"/>
</dbReference>
<gene>
    <name evidence="5" type="ORF">IM725_04780</name>
</gene>
<evidence type="ECO:0000256" key="3">
    <source>
        <dbReference type="SAM" id="MobiDB-lite"/>
    </source>
</evidence>
<dbReference type="RefSeq" id="WP_193779433.1">
    <property type="nucleotide sequence ID" value="NZ_JADDOJ010000012.1"/>
</dbReference>
<evidence type="ECO:0000313" key="5">
    <source>
        <dbReference type="EMBL" id="MBE7939888.1"/>
    </source>
</evidence>
<evidence type="ECO:0000259" key="4">
    <source>
        <dbReference type="Pfam" id="PF00150"/>
    </source>
</evidence>
<keyword evidence="6" id="KW-1185">Reference proteome</keyword>
<dbReference type="PANTHER" id="PTHR34142:SF1">
    <property type="entry name" value="GLYCOSIDE HYDROLASE FAMILY 5 DOMAIN-CONTAINING PROTEIN"/>
    <property type="match status" value="1"/>
</dbReference>
<feature type="region of interest" description="Disordered" evidence="3">
    <location>
        <begin position="34"/>
        <end position="61"/>
    </location>
</feature>
<evidence type="ECO:0000313" key="6">
    <source>
        <dbReference type="Proteomes" id="UP000715965"/>
    </source>
</evidence>
<organism evidence="5 6">
    <name type="scientific">Ramlibacter aquaticus</name>
    <dbReference type="NCBI Taxonomy" id="2780094"/>
    <lineage>
        <taxon>Bacteria</taxon>
        <taxon>Pseudomonadati</taxon>
        <taxon>Pseudomonadota</taxon>
        <taxon>Betaproteobacteria</taxon>
        <taxon>Burkholderiales</taxon>
        <taxon>Comamonadaceae</taxon>
        <taxon>Ramlibacter</taxon>
    </lineage>
</organism>
<accession>A0ABR9SC28</accession>
<keyword evidence="2" id="KW-0326">Glycosidase</keyword>
<dbReference type="InterPro" id="IPR017853">
    <property type="entry name" value="GH"/>
</dbReference>
<keyword evidence="1" id="KW-0378">Hydrolase</keyword>
<evidence type="ECO:0000256" key="2">
    <source>
        <dbReference type="ARBA" id="ARBA00023295"/>
    </source>
</evidence>
<feature type="domain" description="Glycoside hydrolase family 5" evidence="4">
    <location>
        <begin position="98"/>
        <end position="418"/>
    </location>
</feature>
<name>A0ABR9SC28_9BURK</name>
<dbReference type="Gene3D" id="3.20.20.80">
    <property type="entry name" value="Glycosidases"/>
    <property type="match status" value="1"/>
</dbReference>
<evidence type="ECO:0000256" key="1">
    <source>
        <dbReference type="ARBA" id="ARBA00022801"/>
    </source>
</evidence>
<comment type="caution">
    <text evidence="5">The sequence shown here is derived from an EMBL/GenBank/DDBJ whole genome shotgun (WGS) entry which is preliminary data.</text>
</comment>
<dbReference type="EMBL" id="JADDOJ010000012">
    <property type="protein sequence ID" value="MBE7939888.1"/>
    <property type="molecule type" value="Genomic_DNA"/>
</dbReference>
<dbReference type="SUPFAM" id="SSF51445">
    <property type="entry name" value="(Trans)glycosidases"/>
    <property type="match status" value="1"/>
</dbReference>
<protein>
    <submittedName>
        <fullName evidence="5">Cellulase family glycosylhydrolase</fullName>
    </submittedName>
</protein>
<sequence>MKRREFNQAAGAMAAAALTTTACGGGGGAGPAPIAATNPPSASSATGAGAGSGAGATSATPVRLNGLPMGTNLSGMEWAKPGLRYGMSTLPNLNFSVPRAADVAYLASQGFNKNRLPIQWELLQPVLNDSPANAAVQALLGAPGALHAGYAAYITGVLDAHAAAGTRCIIDCHNYGRYQDFVYQADGSVIGLTAASTPLIRPFTTDGSQVIERILSLAPGATLTVGNFTDFWTRVARQWKDHPGFGGYGLMNEPHDLPAAGGTTASYGNQDPTIWAAFAQAAINAIRAVDPNGAIYLAGNDWEAAMTLATNNPAWPLSGSNLVYEVHMYLDASCSGYAFDYDTEVAKGFSAGLSGPINLDTGVNRLQLAVNWAKAQGVKLALTEVGMPVDDPRWQEMFRRAVAYAVANQVEVYSWMGGNHWPAHNYAINHVPGWHQNRTLEPAVAGPMKAAVGLASAAVFDDGPGDASAGPVTVTVYVRGNLAAPLVLQVASSNGGSFSKTTLTIPAGANGQDSYTFTPPPNSVSTLSYSSDGQLGGQVPPPRKVYALADPVAYAATSLADAARALLAKYNASKWELAQGYTDYLLGVPAAEGQPLRAVADSGYGSSAGNAMEMINWVNKEMGDGGAMTFPVMRSVNGKPSSDHSAPQTFGLWCKKSEPIPGVQANPLNRTPYDLQDPHFAIAAISVPTAGNSGVVFQASQAQASHAAELALAGGQPQARWTDANGQSVAITAAASLAPGQPAVIAMSSAPGAQVLRVNAQVAGTAAATLAPSVTTQLLLGWGFVDYYPRDGFGGNLFAAITGRGTPTAAEMAVMERYLASTAGLSI</sequence>
<dbReference type="InterPro" id="IPR001547">
    <property type="entry name" value="Glyco_hydro_5"/>
</dbReference>
<reference evidence="5 6" key="1">
    <citation type="submission" date="2020-10" db="EMBL/GenBank/DDBJ databases">
        <title>Draft genome of Ramlibacter aquaticus LMG 30558.</title>
        <authorList>
            <person name="Props R."/>
        </authorList>
    </citation>
    <scope>NUCLEOTIDE SEQUENCE [LARGE SCALE GENOMIC DNA]</scope>
    <source>
        <strain evidence="5 6">LMG 30558</strain>
    </source>
</reference>
<dbReference type="PANTHER" id="PTHR34142">
    <property type="entry name" value="ENDO-BETA-1,4-GLUCANASE A"/>
    <property type="match status" value="1"/>
</dbReference>
<feature type="compositionally biased region" description="Low complexity" evidence="3">
    <location>
        <begin position="34"/>
        <end position="47"/>
    </location>
</feature>
<dbReference type="Pfam" id="PF00150">
    <property type="entry name" value="Cellulase"/>
    <property type="match status" value="1"/>
</dbReference>
<proteinExistence type="predicted"/>